<feature type="signal peptide" evidence="2">
    <location>
        <begin position="1"/>
        <end position="27"/>
    </location>
</feature>
<evidence type="ECO:0000256" key="2">
    <source>
        <dbReference type="SAM" id="SignalP"/>
    </source>
</evidence>
<organism evidence="3 4">
    <name type="scientific">Pleuronectes platessa</name>
    <name type="common">European plaice</name>
    <dbReference type="NCBI Taxonomy" id="8262"/>
    <lineage>
        <taxon>Eukaryota</taxon>
        <taxon>Metazoa</taxon>
        <taxon>Chordata</taxon>
        <taxon>Craniata</taxon>
        <taxon>Vertebrata</taxon>
        <taxon>Euteleostomi</taxon>
        <taxon>Actinopterygii</taxon>
        <taxon>Neopterygii</taxon>
        <taxon>Teleostei</taxon>
        <taxon>Neoteleostei</taxon>
        <taxon>Acanthomorphata</taxon>
        <taxon>Carangaria</taxon>
        <taxon>Pleuronectiformes</taxon>
        <taxon>Pleuronectoidei</taxon>
        <taxon>Pleuronectidae</taxon>
        <taxon>Pleuronectes</taxon>
    </lineage>
</organism>
<name>A0A9N7UBQ1_PLEPL</name>
<dbReference type="EMBL" id="CADEAL010001086">
    <property type="protein sequence ID" value="CAB1428753.1"/>
    <property type="molecule type" value="Genomic_DNA"/>
</dbReference>
<comment type="caution">
    <text evidence="3">The sequence shown here is derived from an EMBL/GenBank/DDBJ whole genome shotgun (WGS) entry which is preliminary data.</text>
</comment>
<feature type="chain" id="PRO_5040505091" evidence="2">
    <location>
        <begin position="28"/>
        <end position="319"/>
    </location>
</feature>
<gene>
    <name evidence="3" type="ORF">PLEPLA_LOCUS16727</name>
</gene>
<evidence type="ECO:0000256" key="1">
    <source>
        <dbReference type="SAM" id="MobiDB-lite"/>
    </source>
</evidence>
<keyword evidence="2" id="KW-0732">Signal</keyword>
<keyword evidence="4" id="KW-1185">Reference proteome</keyword>
<accession>A0A9N7UBQ1</accession>
<feature type="region of interest" description="Disordered" evidence="1">
    <location>
        <begin position="181"/>
        <end position="226"/>
    </location>
</feature>
<evidence type="ECO:0000313" key="4">
    <source>
        <dbReference type="Proteomes" id="UP001153269"/>
    </source>
</evidence>
<dbReference type="AlphaFoldDB" id="A0A9N7UBQ1"/>
<evidence type="ECO:0000313" key="3">
    <source>
        <dbReference type="EMBL" id="CAB1428753.1"/>
    </source>
</evidence>
<sequence>MWAVMLPVGFLVVVLVFYLSCVHKGCCRRLKVKPVPNPSNYFHSVHSVQGGNLKKWLNPLSASESYFMAQPGDHISPVEVCDGWDSVPPASPSSSSTIALLHIGGFPSAGSDTSKVVDDSSSSSSCFSNMGYFMSSTSSSVVRTDPNPIYFTYQDDFHNLHNERRLHLALCPSLTSSSAYERLKREPQSPDSGFGIGQEDEEDKSDGTSMAAERDEVSDDPPSSPPLLLPLHPPSWLCLPSSALSPLHLPGLNQICSDSQVEDEEDEEEEEEEEDVYGNFAAWPVAGPVCRSSSMSAEPCKRGYLTIKELQTTFSNKSI</sequence>
<dbReference type="Proteomes" id="UP001153269">
    <property type="component" value="Unassembled WGS sequence"/>
</dbReference>
<proteinExistence type="predicted"/>
<reference evidence="3" key="1">
    <citation type="submission" date="2020-03" db="EMBL/GenBank/DDBJ databases">
        <authorList>
            <person name="Weist P."/>
        </authorList>
    </citation>
    <scope>NUCLEOTIDE SEQUENCE</scope>
</reference>
<protein>
    <submittedName>
        <fullName evidence="3">Uncharacterized protein</fullName>
    </submittedName>
</protein>